<evidence type="ECO:0000256" key="1">
    <source>
        <dbReference type="ARBA" id="ARBA00005564"/>
    </source>
</evidence>
<dbReference type="GeneID" id="63702407"/>
<dbReference type="AlphaFoldDB" id="A0A017S0G0"/>
<dbReference type="Pfam" id="PF10282">
    <property type="entry name" value="Lactonase"/>
    <property type="match status" value="1"/>
</dbReference>
<dbReference type="Gene3D" id="2.130.10.10">
    <property type="entry name" value="YVTN repeat-like/Quinoprotein amine dehydrogenase"/>
    <property type="match status" value="1"/>
</dbReference>
<dbReference type="PANTHER" id="PTHR30344">
    <property type="entry name" value="6-PHOSPHOGLUCONOLACTONASE-RELATED"/>
    <property type="match status" value="1"/>
</dbReference>
<evidence type="ECO:0000313" key="3">
    <source>
        <dbReference type="Proteomes" id="UP000019804"/>
    </source>
</evidence>
<evidence type="ECO:0000313" key="2">
    <source>
        <dbReference type="EMBL" id="EYE90437.1"/>
    </source>
</evidence>
<gene>
    <name evidence="2" type="ORF">EURHEDRAFT_534327</name>
</gene>
<dbReference type="EMBL" id="KK088459">
    <property type="protein sequence ID" value="EYE90437.1"/>
    <property type="molecule type" value="Genomic_DNA"/>
</dbReference>
<dbReference type="GO" id="GO:0017057">
    <property type="term" value="F:6-phosphogluconolactonase activity"/>
    <property type="evidence" value="ECO:0007669"/>
    <property type="project" value="TreeGrafter"/>
</dbReference>
<dbReference type="GO" id="GO:0016853">
    <property type="term" value="F:isomerase activity"/>
    <property type="evidence" value="ECO:0007669"/>
    <property type="project" value="UniProtKB-KW"/>
</dbReference>
<proteinExistence type="inferred from homology"/>
<dbReference type="HOGENOM" id="CLU_044505_0_0_1"/>
<keyword evidence="2" id="KW-0413">Isomerase</keyword>
<dbReference type="InterPro" id="IPR015943">
    <property type="entry name" value="WD40/YVTN_repeat-like_dom_sf"/>
</dbReference>
<protein>
    <submittedName>
        <fullName evidence="2">Putative isomerase YbhE</fullName>
    </submittedName>
</protein>
<organism evidence="2 3">
    <name type="scientific">Aspergillus ruber (strain CBS 135680)</name>
    <dbReference type="NCBI Taxonomy" id="1388766"/>
    <lineage>
        <taxon>Eukaryota</taxon>
        <taxon>Fungi</taxon>
        <taxon>Dikarya</taxon>
        <taxon>Ascomycota</taxon>
        <taxon>Pezizomycotina</taxon>
        <taxon>Eurotiomycetes</taxon>
        <taxon>Eurotiomycetidae</taxon>
        <taxon>Eurotiales</taxon>
        <taxon>Aspergillaceae</taxon>
        <taxon>Aspergillus</taxon>
        <taxon>Aspergillus subgen. Aspergillus</taxon>
    </lineage>
</organism>
<accession>A0A017S0G0</accession>
<comment type="similarity">
    <text evidence="1">Belongs to the cycloisomerase 2 family.</text>
</comment>
<dbReference type="Proteomes" id="UP000019804">
    <property type="component" value="Unassembled WGS sequence"/>
</dbReference>
<dbReference type="RefSeq" id="XP_040634127.1">
    <property type="nucleotide sequence ID" value="XM_040787283.1"/>
</dbReference>
<dbReference type="InterPro" id="IPR050282">
    <property type="entry name" value="Cycloisomerase_2"/>
</dbReference>
<sequence length="385" mass="42094">MQYKILISGDRADFTTLTLDLGKKELSILANYAAPFNSSWTELSSSQGSIDRLIGLSEGIESGLLYSFEIDHAQKTCKITSQQPTLGAPGHFITLRDSSALVLGTYLGGSVAVYPVSITDANTLLLKDAPRTEILPKFPYESVGHGPNKGRQRQCHIHQILEDRRGLLYAPDLGSDRVWILRRDKVKLEICGWLQCPPGTGARHAVLAPGGTIMYVIGELSHTVIAFDLSTAPAEAIRPIDGFAPNIIPSTIHPDHQTMMDSAEICLHPTIPNVLYVSNRWERHIAQREPHLKNVPKALPPGDDVAIILLSNDGKTVKDMKHMRTNVDVIRGMRLSDDGRYVVVAGQEGGGVEVYEISGDKGDVWTFVAGLNEGLQGGIKHAIWL</sequence>
<reference evidence="3" key="1">
    <citation type="journal article" date="2014" name="Nat. Commun.">
        <title>Genomic adaptations of the halophilic Dead Sea filamentous fungus Eurotium rubrum.</title>
        <authorList>
            <person name="Kis-Papo T."/>
            <person name="Weig A.R."/>
            <person name="Riley R."/>
            <person name="Persoh D."/>
            <person name="Salamov A."/>
            <person name="Sun H."/>
            <person name="Lipzen A."/>
            <person name="Wasser S.P."/>
            <person name="Rambold G."/>
            <person name="Grigoriev I.V."/>
            <person name="Nevo E."/>
        </authorList>
    </citation>
    <scope>NUCLEOTIDE SEQUENCE [LARGE SCALE GENOMIC DNA]</scope>
    <source>
        <strain evidence="3">CBS 135680</strain>
    </source>
</reference>
<dbReference type="OrthoDB" id="9972196at2759"/>
<dbReference type="InterPro" id="IPR011045">
    <property type="entry name" value="N2O_reductase_N"/>
</dbReference>
<dbReference type="PANTHER" id="PTHR30344:SF7">
    <property type="entry name" value="DUF2415 DOMAIN-CONTAINING PROTEIN"/>
    <property type="match status" value="1"/>
</dbReference>
<keyword evidence="3" id="KW-1185">Reference proteome</keyword>
<name>A0A017S0G0_ASPRC</name>
<dbReference type="SUPFAM" id="SSF50974">
    <property type="entry name" value="Nitrous oxide reductase, N-terminal domain"/>
    <property type="match status" value="1"/>
</dbReference>
<dbReference type="STRING" id="1388766.A0A017S0G0"/>
<dbReference type="InterPro" id="IPR019405">
    <property type="entry name" value="Lactonase_7-beta_prop"/>
</dbReference>